<dbReference type="KEGG" id="vg:65099845"/>
<keyword evidence="2" id="KW-1185">Reference proteome</keyword>
<gene>
    <name evidence="1" type="primary">73R</name>
</gene>
<dbReference type="RefSeq" id="YP_010084825.1">
    <property type="nucleotide sequence ID" value="NC_055165.1"/>
</dbReference>
<name>A0A291B0Q8_9VIRU</name>
<sequence length="406" mass="48360">MFSKMQKQQVKEIFKRKPDVDNNVELYSHDFLSNSASLENRKSYIFHGDELFLEGYPYSIELTEDDFYSGSEPSGFEFDKCRFFEAHEGTLLRVFNIDGKWYTSTNRRLNAFNSNWIYKKSTFGIDFAAAVKENIRIVSDDEIFEEEENLTLEQQKDNARKYLDEIYERNLDKDKKYMFLLKLSKEEKFVCKSVPFSFFNVGVFDKDNKLDLTEPVVLDGYNVPTPAEPKFESLDHLFYELRNVDPEYIQGFIAIQENTKHFKILNGFYKRLSELRGVTPSLRFRYLELLHEKANAQSDQEYHNCEIRIDEFCRRFDFVPIAVENQIWNIVNELHAKYYTIYINRERCDVAPKMTKMLNYIHYEYINSGYDLITSKPRIRYLVEYTNPSNLNQLIAEHEKACKRVE</sequence>
<protein>
    <submittedName>
        <fullName evidence="1">Immediate early ICP-46</fullName>
    </submittedName>
</protein>
<dbReference type="Proteomes" id="UP000297192">
    <property type="component" value="Segment"/>
</dbReference>
<accession>A0A291B0Q8</accession>
<evidence type="ECO:0000313" key="1">
    <source>
        <dbReference type="EMBL" id="ATE87082.1"/>
    </source>
</evidence>
<dbReference type="EMBL" id="MF599468">
    <property type="protein sequence ID" value="ATE87082.1"/>
    <property type="molecule type" value="Genomic_DNA"/>
</dbReference>
<evidence type="ECO:0000313" key="2">
    <source>
        <dbReference type="Proteomes" id="UP000297192"/>
    </source>
</evidence>
<reference evidence="1" key="1">
    <citation type="journal article" date="2017" name="Arch. Virol.">
        <title>Complete genome sequence of shrimp hemocyte iridescent virus (SHIV) isolated from white leg shrimp, Litopenaeus vannamei.</title>
        <authorList>
            <person name="Qiu L."/>
            <person name="Chen M.M."/>
            <person name="Wang R.Y."/>
            <person name="Wan X.Y."/>
            <person name="Li C."/>
            <person name="Zhang Q.L."/>
            <person name="Dong X."/>
            <person name="Yang B."/>
            <person name="Xiang J.H."/>
            <person name="Huang J."/>
        </authorList>
    </citation>
    <scope>NUCLEOTIDE SEQUENCE [LARGE SCALE GENOMIC DNA]</scope>
    <source>
        <strain evidence="1">20141215</strain>
    </source>
</reference>
<proteinExistence type="predicted"/>
<organism evidence="1">
    <name type="scientific">Shrimp hemocyte iridescent virus</name>
    <dbReference type="NCBI Taxonomy" id="2039780"/>
    <lineage>
        <taxon>Viruses</taxon>
        <taxon>Varidnaviria</taxon>
        <taxon>Bamfordvirae</taxon>
        <taxon>Nucleocytoviricota</taxon>
        <taxon>Megaviricetes</taxon>
        <taxon>Pimascovirales</taxon>
        <taxon>Pimascovirales incertae sedis</taxon>
        <taxon>Iridoviridae</taxon>
        <taxon>Betairidovirinae</taxon>
        <taxon>Decapodiridovirus</taxon>
        <taxon>Decapodiridovirus litopenaeus1</taxon>
        <taxon>Decapod iridescent virus 1</taxon>
    </lineage>
</organism>
<reference evidence="1" key="2">
    <citation type="journal article" date="2017" name="Sci. Rep.">
        <title>Characterization of a new member of Iridoviridae, Shrimp hemocyte iridescent virus (SHIV), found in white leg shrimp (Litopenaeus vannamei).</title>
        <authorList>
            <person name="Qiu L."/>
            <person name="Chen M.M."/>
            <person name="Wan X.Y."/>
            <person name="Li C."/>
            <person name="Zhang Q.L."/>
            <person name="Wang R.Y."/>
            <person name="Cheng D.Y."/>
            <person name="Dong X."/>
            <person name="Yang B."/>
            <person name="Wang X.H."/>
            <person name="Xiang J.H."/>
            <person name="Huang J."/>
        </authorList>
    </citation>
    <scope>NUCLEOTIDE SEQUENCE [LARGE SCALE GENOMIC DNA]</scope>
    <source>
        <strain evidence="1">20141215</strain>
    </source>
</reference>
<dbReference type="GeneID" id="65099845"/>